<dbReference type="PANTHER" id="PTHR45566:SF2">
    <property type="entry name" value="NARL SUBFAMILY"/>
    <property type="match status" value="1"/>
</dbReference>
<dbReference type="HOGENOM" id="CLU_000445_90_8_6"/>
<evidence type="ECO:0000256" key="3">
    <source>
        <dbReference type="PROSITE-ProRule" id="PRU00169"/>
    </source>
</evidence>
<dbReference type="SUPFAM" id="SSF46894">
    <property type="entry name" value="C-terminal effector domain of the bipartite response regulators"/>
    <property type="match status" value="1"/>
</dbReference>
<dbReference type="Pfam" id="PF00072">
    <property type="entry name" value="Response_reg"/>
    <property type="match status" value="1"/>
</dbReference>
<reference evidence="7 9" key="2">
    <citation type="submission" date="2020-08" db="EMBL/GenBank/DDBJ databases">
        <title>Genomic Encyclopedia of Type Strains, Phase IV (KMG-IV): sequencing the most valuable type-strain genomes for metagenomic binning, comparative biology and taxonomic classification.</title>
        <authorList>
            <person name="Goeker M."/>
        </authorList>
    </citation>
    <scope>NUCLEOTIDE SEQUENCE [LARGE SCALE GENOMIC DNA]</scope>
    <source>
        <strain evidence="7 9">DSM 107085</strain>
    </source>
</reference>
<evidence type="ECO:0000313" key="6">
    <source>
        <dbReference type="EMBL" id="KGI77008.1"/>
    </source>
</evidence>
<feature type="domain" description="Response regulatory" evidence="5">
    <location>
        <begin position="2"/>
        <end position="119"/>
    </location>
</feature>
<keyword evidence="1 3" id="KW-0597">Phosphoprotein</keyword>
<proteinExistence type="predicted"/>
<evidence type="ECO:0000256" key="2">
    <source>
        <dbReference type="ARBA" id="ARBA00023125"/>
    </source>
</evidence>
<dbReference type="InterPro" id="IPR016032">
    <property type="entry name" value="Sig_transdc_resp-reg_C-effctor"/>
</dbReference>
<evidence type="ECO:0000259" key="5">
    <source>
        <dbReference type="PROSITE" id="PS50110"/>
    </source>
</evidence>
<feature type="modified residue" description="4-aspartylphosphate" evidence="3">
    <location>
        <position position="54"/>
    </location>
</feature>
<dbReference type="GO" id="GO:0003677">
    <property type="term" value="F:DNA binding"/>
    <property type="evidence" value="ECO:0007669"/>
    <property type="project" value="UniProtKB-KW"/>
</dbReference>
<dbReference type="SMART" id="SM00448">
    <property type="entry name" value="REC"/>
    <property type="match status" value="1"/>
</dbReference>
<feature type="domain" description="HTH luxR-type" evidence="4">
    <location>
        <begin position="153"/>
        <end position="218"/>
    </location>
</feature>
<dbReference type="Gene3D" id="3.40.50.2300">
    <property type="match status" value="1"/>
</dbReference>
<dbReference type="RefSeq" id="WP_043102153.1">
    <property type="nucleotide sequence ID" value="NZ_JACHET010000001.1"/>
</dbReference>
<dbReference type="CDD" id="cd17535">
    <property type="entry name" value="REC_NarL-like"/>
    <property type="match status" value="1"/>
</dbReference>
<name>A0A099CSU6_9GAMM</name>
<sequence>MRVLIADDHRLVVEGVRLKLSELGPDNEFVVATTVDELYAILRESPPPDIALIDLSMPGARDCRHITEALRMQPRMRVLILSGCEDSGLIHKLIDSGAHGFIPKAYSPDVMLSAIRLVLSGGTYIPPMALNQASNDGERFSFDSSEAIDGSQEEQLAELLTDRQMDVLRLLSRGSPNKVIARELGISEGTVKIHLAAIFRALNVRNRVEAVVASQQLGHA</sequence>
<dbReference type="EMBL" id="JROI01000014">
    <property type="protein sequence ID" value="KGI77008.1"/>
    <property type="molecule type" value="Genomic_DNA"/>
</dbReference>
<dbReference type="InterPro" id="IPR000792">
    <property type="entry name" value="Tscrpt_reg_LuxR_C"/>
</dbReference>
<dbReference type="InterPro" id="IPR001789">
    <property type="entry name" value="Sig_transdc_resp-reg_receiver"/>
</dbReference>
<dbReference type="EMBL" id="JACHET010000001">
    <property type="protein sequence ID" value="MBB6185482.1"/>
    <property type="molecule type" value="Genomic_DNA"/>
</dbReference>
<dbReference type="Pfam" id="PF00196">
    <property type="entry name" value="GerE"/>
    <property type="match status" value="1"/>
</dbReference>
<gene>
    <name evidence="7" type="ORF">HNQ86_002827</name>
    <name evidence="6" type="ORF">LF63_0112100</name>
</gene>
<dbReference type="SMART" id="SM00421">
    <property type="entry name" value="HTH_LUXR"/>
    <property type="match status" value="1"/>
</dbReference>
<protein>
    <submittedName>
        <fullName evidence="7">DNA-binding NarL/FixJ family response regulator</fullName>
    </submittedName>
    <submittedName>
        <fullName evidence="6">LuxR family transcriptional regulator</fullName>
    </submittedName>
</protein>
<dbReference type="PROSITE" id="PS50110">
    <property type="entry name" value="RESPONSE_REGULATORY"/>
    <property type="match status" value="1"/>
</dbReference>
<evidence type="ECO:0000313" key="7">
    <source>
        <dbReference type="EMBL" id="MBB6185482.1"/>
    </source>
</evidence>
<keyword evidence="8" id="KW-1185">Reference proteome</keyword>
<accession>A0A099CSU6</accession>
<dbReference type="PANTHER" id="PTHR45566">
    <property type="entry name" value="HTH-TYPE TRANSCRIPTIONAL REGULATOR YHJB-RELATED"/>
    <property type="match status" value="1"/>
</dbReference>
<evidence type="ECO:0000313" key="9">
    <source>
        <dbReference type="Proteomes" id="UP000560000"/>
    </source>
</evidence>
<organism evidence="6 8">
    <name type="scientific">Oleiagrimonas soli</name>
    <dbReference type="NCBI Taxonomy" id="1543381"/>
    <lineage>
        <taxon>Bacteria</taxon>
        <taxon>Pseudomonadati</taxon>
        <taxon>Pseudomonadota</taxon>
        <taxon>Gammaproteobacteria</taxon>
        <taxon>Lysobacterales</taxon>
        <taxon>Rhodanobacteraceae</taxon>
        <taxon>Oleiagrimonas</taxon>
    </lineage>
</organism>
<dbReference type="GO" id="GO:0006355">
    <property type="term" value="P:regulation of DNA-templated transcription"/>
    <property type="evidence" value="ECO:0007669"/>
    <property type="project" value="InterPro"/>
</dbReference>
<dbReference type="InterPro" id="IPR051015">
    <property type="entry name" value="EvgA-like"/>
</dbReference>
<reference evidence="6 8" key="1">
    <citation type="submission" date="2014-09" db="EMBL/GenBank/DDBJ databases">
        <title>Xanthomonadaceae 3.5X direct submission.</title>
        <authorList>
            <person name="Fang T."/>
            <person name="Wang H."/>
        </authorList>
    </citation>
    <scope>NUCLEOTIDE SEQUENCE [LARGE SCALE GENOMIC DNA]</scope>
    <source>
        <strain evidence="6 8">3.5X</strain>
    </source>
</reference>
<dbReference type="Proteomes" id="UP000029708">
    <property type="component" value="Unassembled WGS sequence"/>
</dbReference>
<dbReference type="AlphaFoldDB" id="A0A099CSU6"/>
<dbReference type="CDD" id="cd06170">
    <property type="entry name" value="LuxR_C_like"/>
    <property type="match status" value="1"/>
</dbReference>
<dbReference type="InterPro" id="IPR058245">
    <property type="entry name" value="NreC/VraR/RcsB-like_REC"/>
</dbReference>
<dbReference type="GO" id="GO:0000160">
    <property type="term" value="P:phosphorelay signal transduction system"/>
    <property type="evidence" value="ECO:0007669"/>
    <property type="project" value="InterPro"/>
</dbReference>
<dbReference type="PROSITE" id="PS50043">
    <property type="entry name" value="HTH_LUXR_2"/>
    <property type="match status" value="1"/>
</dbReference>
<dbReference type="STRING" id="1543381.LF63_0112100"/>
<dbReference type="InterPro" id="IPR011006">
    <property type="entry name" value="CheY-like_superfamily"/>
</dbReference>
<evidence type="ECO:0000256" key="1">
    <source>
        <dbReference type="ARBA" id="ARBA00022553"/>
    </source>
</evidence>
<dbReference type="PRINTS" id="PR00038">
    <property type="entry name" value="HTHLUXR"/>
</dbReference>
<keyword evidence="2 7" id="KW-0238">DNA-binding</keyword>
<comment type="caution">
    <text evidence="6">The sequence shown here is derived from an EMBL/GenBank/DDBJ whole genome shotgun (WGS) entry which is preliminary data.</text>
</comment>
<dbReference type="SUPFAM" id="SSF52172">
    <property type="entry name" value="CheY-like"/>
    <property type="match status" value="1"/>
</dbReference>
<dbReference type="Proteomes" id="UP000560000">
    <property type="component" value="Unassembled WGS sequence"/>
</dbReference>
<dbReference type="OrthoDB" id="9814495at2"/>
<evidence type="ECO:0000313" key="8">
    <source>
        <dbReference type="Proteomes" id="UP000029708"/>
    </source>
</evidence>
<evidence type="ECO:0000259" key="4">
    <source>
        <dbReference type="PROSITE" id="PS50043"/>
    </source>
</evidence>